<dbReference type="InterPro" id="IPR027291">
    <property type="entry name" value="Glyco_hydro_38_N_sf"/>
</dbReference>
<dbReference type="EMBL" id="CP038266">
    <property type="protein sequence ID" value="QBR87466.1"/>
    <property type="molecule type" value="Genomic_DNA"/>
</dbReference>
<evidence type="ECO:0000259" key="1">
    <source>
        <dbReference type="Pfam" id="PF01074"/>
    </source>
</evidence>
<protein>
    <recommendedName>
        <fullName evidence="1">Glycoside hydrolase family 38 N-terminal domain-containing protein</fullName>
    </recommendedName>
</protein>
<dbReference type="InterPro" id="IPR011330">
    <property type="entry name" value="Glyco_hydro/deAcase_b/a-brl"/>
</dbReference>
<sequence>MAIRQILLVGHTHHDVGYTNSPRLIDRMHAEIVGRVIDLAEEHAGDGPDAFRWTFEVARPVLAFLRRGTPEQRAQLSALAQAGAVSVTGGYLNMTQLPSAFEFDAAYELLGEIRQAGIPVRTEQHGDVNGIAWGTVDQMRDAGIERLVMALNPDHGRAPFTQPSGFWWEGPSGRRVFVWLSTHYGFGEEWGIVDGDTALAQRRIRAFVDELEARADYPWTTAVVHAGNDNRWPTALFLDVVRAWNAHHPDLPMRTATIDEALDDLHAQAGGQDIPTVRGEWADWWSHGHGSTAREVAVYREARTFARAAQSTLALAALAEPGDVPRFDVLGYRRGPVRLRSSAEAAEAMRHIEEQLLLYGEHTWGSWETYSKPHSTFSHSHHNAKSGFAYDAFDHARDLAIEGWFRYAYARPGADSPAIAADATGEGMLVVVNPTEAPRRELIDVEVAGARRVRALAEVGPFAVAVMPIPGMGEDEVVTGPVEAGRYRVSVDPARGGIVSLVDMATGRELVAAAAATPLGALVDERVAAGSRHPMLTESPKHFHPDHPGPEFSRAVATGDAPPRVRRGPGVTQITWEGSARGIPSVVTTLAIADDSPDLELDVWLSKPERFGPESVFVAFPFRAANPEFLLETAGAVFTADREQLPDTSKDWYSIQHAVGVAGEGGGVLWGTRDAPLVQVGDFHTGRWARRLDAVGGHVNSWLMNNLHFTNFQARQEITRVFRYRFRPVDAVSAGDVRRYGRDLLEPLHARHALAPPPPRVVPPVTVEPAERLLAELRPTGEGHVRVRLRNLTDEAVAAVVRGRGVDAPVDVPAAGVADVLLPST</sequence>
<dbReference type="InterPro" id="IPR000602">
    <property type="entry name" value="Glyco_hydro_38_N"/>
</dbReference>
<name>A0ABX5SMY1_9MICO</name>
<dbReference type="Proteomes" id="UP000295748">
    <property type="component" value="Chromosome"/>
</dbReference>
<gene>
    <name evidence="2" type="ORF">E4K62_01375</name>
</gene>
<evidence type="ECO:0000313" key="2">
    <source>
        <dbReference type="EMBL" id="QBR87466.1"/>
    </source>
</evidence>
<dbReference type="RefSeq" id="WP_135062860.1">
    <property type="nucleotide sequence ID" value="NZ_CP038266.1"/>
</dbReference>
<organism evidence="2 3">
    <name type="scientific">Microbacterium wangchenii</name>
    <dbReference type="NCBI Taxonomy" id="2541726"/>
    <lineage>
        <taxon>Bacteria</taxon>
        <taxon>Bacillati</taxon>
        <taxon>Actinomycetota</taxon>
        <taxon>Actinomycetes</taxon>
        <taxon>Micrococcales</taxon>
        <taxon>Microbacteriaceae</taxon>
        <taxon>Microbacterium</taxon>
    </lineage>
</organism>
<dbReference type="Pfam" id="PF01074">
    <property type="entry name" value="Glyco_hydro_38N"/>
    <property type="match status" value="1"/>
</dbReference>
<feature type="domain" description="Glycoside hydrolase family 38 N-terminal" evidence="1">
    <location>
        <begin position="6"/>
        <end position="276"/>
    </location>
</feature>
<dbReference type="SUPFAM" id="SSF74650">
    <property type="entry name" value="Galactose mutarotase-like"/>
    <property type="match status" value="1"/>
</dbReference>
<reference evidence="2 3" key="1">
    <citation type="submission" date="2019-03" db="EMBL/GenBank/DDBJ databases">
        <authorList>
            <person name="Dong K."/>
        </authorList>
    </citation>
    <scope>NUCLEOTIDE SEQUENCE [LARGE SCALE GENOMIC DNA]</scope>
    <source>
        <strain evidence="3">dk512</strain>
    </source>
</reference>
<dbReference type="InterPro" id="IPR011013">
    <property type="entry name" value="Gal_mutarotase_sf_dom"/>
</dbReference>
<accession>A0ABX5SMY1</accession>
<dbReference type="Gene3D" id="3.20.110.10">
    <property type="entry name" value="Glycoside hydrolase 38, N terminal domain"/>
    <property type="match status" value="1"/>
</dbReference>
<proteinExistence type="predicted"/>
<evidence type="ECO:0000313" key="3">
    <source>
        <dbReference type="Proteomes" id="UP000295748"/>
    </source>
</evidence>
<dbReference type="SUPFAM" id="SSF88713">
    <property type="entry name" value="Glycoside hydrolase/deacetylase"/>
    <property type="match status" value="1"/>
</dbReference>
<keyword evidence="3" id="KW-1185">Reference proteome</keyword>